<keyword evidence="3" id="KW-1185">Reference proteome</keyword>
<dbReference type="PROSITE" id="PS50801">
    <property type="entry name" value="STAS"/>
    <property type="match status" value="1"/>
</dbReference>
<evidence type="ECO:0000313" key="3">
    <source>
        <dbReference type="Proteomes" id="UP000648663"/>
    </source>
</evidence>
<evidence type="ECO:0000259" key="1">
    <source>
        <dbReference type="PROSITE" id="PS50801"/>
    </source>
</evidence>
<dbReference type="InterPro" id="IPR002645">
    <property type="entry name" value="STAS_dom"/>
</dbReference>
<accession>A0ABQ2GBB4</accession>
<sequence length="108" mass="11172">MQEDIDDHAALELADRLAGDVAEHGARVVLLDVSAAQVVDSFISRVIVDVARVCRLLGAQVAVVGMRPAVAITLVELGLTLEGVQTALTIDDAMDALEDGAGGAGWHA</sequence>
<dbReference type="InterPro" id="IPR036513">
    <property type="entry name" value="STAS_dom_sf"/>
</dbReference>
<dbReference type="PANTHER" id="PTHR33745">
    <property type="entry name" value="RSBT ANTAGONIST PROTEIN RSBS-RELATED"/>
    <property type="match status" value="1"/>
</dbReference>
<dbReference type="EMBL" id="BMMI01000012">
    <property type="protein sequence ID" value="GGL83814.1"/>
    <property type="molecule type" value="Genomic_DNA"/>
</dbReference>
<dbReference type="Proteomes" id="UP000648663">
    <property type="component" value="Unassembled WGS sequence"/>
</dbReference>
<dbReference type="Gene3D" id="3.30.750.24">
    <property type="entry name" value="STAS domain"/>
    <property type="match status" value="1"/>
</dbReference>
<protein>
    <recommendedName>
        <fullName evidence="1">STAS domain-containing protein</fullName>
    </recommendedName>
</protein>
<dbReference type="SUPFAM" id="SSF52091">
    <property type="entry name" value="SpoIIaa-like"/>
    <property type="match status" value="1"/>
</dbReference>
<gene>
    <name evidence="2" type="ORF">GCM10011589_45240</name>
</gene>
<dbReference type="Pfam" id="PF01740">
    <property type="entry name" value="STAS"/>
    <property type="match status" value="1"/>
</dbReference>
<feature type="domain" description="STAS" evidence="1">
    <location>
        <begin position="1"/>
        <end position="97"/>
    </location>
</feature>
<comment type="caution">
    <text evidence="2">The sequence shown here is derived from an EMBL/GenBank/DDBJ whole genome shotgun (WGS) entry which is preliminary data.</text>
</comment>
<dbReference type="InterPro" id="IPR051932">
    <property type="entry name" value="Bact_StressResp_Reg"/>
</dbReference>
<dbReference type="CDD" id="cd07041">
    <property type="entry name" value="STAS_RsbR_RsbS_like"/>
    <property type="match status" value="1"/>
</dbReference>
<organism evidence="2 3">
    <name type="scientific">Modestobacter marinus</name>
    <dbReference type="NCBI Taxonomy" id="477641"/>
    <lineage>
        <taxon>Bacteria</taxon>
        <taxon>Bacillati</taxon>
        <taxon>Actinomycetota</taxon>
        <taxon>Actinomycetes</taxon>
        <taxon>Geodermatophilales</taxon>
        <taxon>Geodermatophilaceae</taxon>
        <taxon>Modestobacter</taxon>
    </lineage>
</organism>
<dbReference type="PANTHER" id="PTHR33745:SF1">
    <property type="entry name" value="RSBT ANTAGONIST PROTEIN RSBS"/>
    <property type="match status" value="1"/>
</dbReference>
<name>A0ABQ2GBB4_9ACTN</name>
<reference evidence="3" key="1">
    <citation type="journal article" date="2019" name="Int. J. Syst. Evol. Microbiol.">
        <title>The Global Catalogue of Microorganisms (GCM) 10K type strain sequencing project: providing services to taxonomists for standard genome sequencing and annotation.</title>
        <authorList>
            <consortium name="The Broad Institute Genomics Platform"/>
            <consortium name="The Broad Institute Genome Sequencing Center for Infectious Disease"/>
            <person name="Wu L."/>
            <person name="Ma J."/>
        </authorList>
    </citation>
    <scope>NUCLEOTIDE SEQUENCE [LARGE SCALE GENOMIC DNA]</scope>
    <source>
        <strain evidence="3">CGMCC 4.5581</strain>
    </source>
</reference>
<proteinExistence type="predicted"/>
<evidence type="ECO:0000313" key="2">
    <source>
        <dbReference type="EMBL" id="GGL83814.1"/>
    </source>
</evidence>